<feature type="domain" description="AMP-binding enzyme C-terminal" evidence="6">
    <location>
        <begin position="551"/>
        <end position="627"/>
    </location>
</feature>
<dbReference type="GO" id="GO:0016405">
    <property type="term" value="F:CoA-ligase activity"/>
    <property type="evidence" value="ECO:0007669"/>
    <property type="project" value="TreeGrafter"/>
</dbReference>
<keyword evidence="8" id="KW-1185">Reference proteome</keyword>
<accession>A0A8J2PIG1</accession>
<evidence type="ECO:0000256" key="2">
    <source>
        <dbReference type="ARBA" id="ARBA00006432"/>
    </source>
</evidence>
<keyword evidence="3" id="KW-0436">Ligase</keyword>
<dbReference type="Proteomes" id="UP000708208">
    <property type="component" value="Unassembled WGS sequence"/>
</dbReference>
<feature type="domain" description="AMP-dependent synthetase/ligase" evidence="5">
    <location>
        <begin position="124"/>
        <end position="500"/>
    </location>
</feature>
<evidence type="ECO:0000259" key="5">
    <source>
        <dbReference type="Pfam" id="PF00501"/>
    </source>
</evidence>
<organism evidence="7 8">
    <name type="scientific">Allacma fusca</name>
    <dbReference type="NCBI Taxonomy" id="39272"/>
    <lineage>
        <taxon>Eukaryota</taxon>
        <taxon>Metazoa</taxon>
        <taxon>Ecdysozoa</taxon>
        <taxon>Arthropoda</taxon>
        <taxon>Hexapoda</taxon>
        <taxon>Collembola</taxon>
        <taxon>Symphypleona</taxon>
        <taxon>Sminthuridae</taxon>
        <taxon>Allacma</taxon>
    </lineage>
</organism>
<reference evidence="7" key="1">
    <citation type="submission" date="2021-06" db="EMBL/GenBank/DDBJ databases">
        <authorList>
            <person name="Hodson N. C."/>
            <person name="Mongue J. A."/>
            <person name="Jaron S. K."/>
        </authorList>
    </citation>
    <scope>NUCLEOTIDE SEQUENCE</scope>
</reference>
<proteinExistence type="inferred from homology"/>
<dbReference type="InterPro" id="IPR000873">
    <property type="entry name" value="AMP-dep_synth/lig_dom"/>
</dbReference>
<evidence type="ECO:0000259" key="6">
    <source>
        <dbReference type="Pfam" id="PF13193"/>
    </source>
</evidence>
<dbReference type="Pfam" id="PF00501">
    <property type="entry name" value="AMP-binding"/>
    <property type="match status" value="1"/>
</dbReference>
<keyword evidence="4" id="KW-0576">Peroxisome</keyword>
<gene>
    <name evidence="7" type="ORF">AFUS01_LOCUS25772</name>
</gene>
<comment type="subcellular location">
    <subcellularLocation>
        <location evidence="1">Peroxisome</location>
    </subcellularLocation>
</comment>
<comment type="caution">
    <text evidence="7">The sequence shown here is derived from an EMBL/GenBank/DDBJ whole genome shotgun (WGS) entry which is preliminary data.</text>
</comment>
<dbReference type="OrthoDB" id="10253869at2759"/>
<comment type="similarity">
    <text evidence="2">Belongs to the ATP-dependent AMP-binding enzyme family.</text>
</comment>
<dbReference type="Pfam" id="PF13193">
    <property type="entry name" value="AMP-binding_C"/>
    <property type="match status" value="1"/>
</dbReference>
<dbReference type="GO" id="GO:0005777">
    <property type="term" value="C:peroxisome"/>
    <property type="evidence" value="ECO:0007669"/>
    <property type="project" value="UniProtKB-SubCell"/>
</dbReference>
<dbReference type="EMBL" id="CAJVCH010334718">
    <property type="protein sequence ID" value="CAG7815069.1"/>
    <property type="molecule type" value="Genomic_DNA"/>
</dbReference>
<evidence type="ECO:0008006" key="9">
    <source>
        <dbReference type="Google" id="ProtNLM"/>
    </source>
</evidence>
<evidence type="ECO:0000256" key="4">
    <source>
        <dbReference type="ARBA" id="ARBA00023140"/>
    </source>
</evidence>
<protein>
    <recommendedName>
        <fullName evidence="9">4-coumarate--CoA ligase</fullName>
    </recommendedName>
</protein>
<dbReference type="PANTHER" id="PTHR24096">
    <property type="entry name" value="LONG-CHAIN-FATTY-ACID--COA LIGASE"/>
    <property type="match status" value="1"/>
</dbReference>
<evidence type="ECO:0000256" key="1">
    <source>
        <dbReference type="ARBA" id="ARBA00004275"/>
    </source>
</evidence>
<dbReference type="AlphaFoldDB" id="A0A8J2PIG1"/>
<evidence type="ECO:0000256" key="3">
    <source>
        <dbReference type="ARBA" id="ARBA00022598"/>
    </source>
</evidence>
<dbReference type="PANTHER" id="PTHR24096:SF149">
    <property type="entry name" value="AMP-BINDING DOMAIN-CONTAINING PROTEIN-RELATED"/>
    <property type="match status" value="1"/>
</dbReference>
<dbReference type="InterPro" id="IPR025110">
    <property type="entry name" value="AMP-bd_C"/>
</dbReference>
<evidence type="ECO:0000313" key="7">
    <source>
        <dbReference type="EMBL" id="CAG7815069.1"/>
    </source>
</evidence>
<sequence>MGCRNSNLAVVTTSDNAPTASVTDAKFIMVNPGDLVKDVDIIKTNGYHKQLTVAPAPTDENQSPENKNNSALPGSLLRVKKGIVISPYNQYRKPIPNISIWKFIKGYIDKVIEKNNEDFVWLRDASTKVVITYGEIEPKTRSLASAFYREGMQAHDVVLLLTTNTTYSYLVLLALWRLNVTVKVAFPEDSADVLQRRISESNAQYLVCDDGTSKAGSEAQRRSSIPVTLLSLSPVTIGETVDILEFFKDSGDSFPGDLQDFNLDVNNDIIFIPCTVGTSGQSKGALHTHKTLVAGFMQGGFLRSSTSQYVMMPMRIYHLSGVIWPIASIIQGKSCLVSETISTVGIFDAIQEYVPGTLCGFPSFVVTLALKLHENGNTCPSVTSVVTSGETINSSGLEKLKLSFPNLTQVDVSYVLTELLSVTSTIPYNEPDNTLLSPASLRHKQLLEFCRNFKVGKENQIGMLSCYSSAKVIDPDNGQMLQDNQSGELCFRTHSIMRGYVQQEQAAKRTLINGWIHTGDCGYFDTNGIIYVIGRLNEVFKCDGRYISPSELESVLLDHPDVTECAVVGVPDNNSGAVTCAVVSRRFGASNNTTEIKEFVDSRVAEYQKLRGGVIFMDDLPKNKDGKISRSEVLRMVINLNKMKNLRG</sequence>
<evidence type="ECO:0000313" key="8">
    <source>
        <dbReference type="Proteomes" id="UP000708208"/>
    </source>
</evidence>
<name>A0A8J2PIG1_9HEXA</name>